<dbReference type="InterPro" id="IPR003661">
    <property type="entry name" value="HisK_dim/P_dom"/>
</dbReference>
<feature type="domain" description="Histidine kinase" evidence="10">
    <location>
        <begin position="276"/>
        <end position="490"/>
    </location>
</feature>
<dbReference type="GO" id="GO:0016020">
    <property type="term" value="C:membrane"/>
    <property type="evidence" value="ECO:0007669"/>
    <property type="project" value="UniProtKB-SubCell"/>
</dbReference>
<dbReference type="OrthoDB" id="516853at2"/>
<dbReference type="PROSITE" id="PS50113">
    <property type="entry name" value="PAC"/>
    <property type="match status" value="1"/>
</dbReference>
<dbReference type="InterPro" id="IPR003594">
    <property type="entry name" value="HATPase_dom"/>
</dbReference>
<keyword evidence="5 13" id="KW-0418">Kinase</keyword>
<dbReference type="PANTHER" id="PTHR42878">
    <property type="entry name" value="TWO-COMPONENT HISTIDINE KINASE"/>
    <property type="match status" value="1"/>
</dbReference>
<dbReference type="PRINTS" id="PR00344">
    <property type="entry name" value="BCTRLSENSOR"/>
</dbReference>
<dbReference type="Pfam" id="PF13188">
    <property type="entry name" value="PAS_8"/>
    <property type="match status" value="1"/>
</dbReference>
<evidence type="ECO:0000259" key="12">
    <source>
        <dbReference type="PROSITE" id="PS50113"/>
    </source>
</evidence>
<dbReference type="PANTHER" id="PTHR42878:SF15">
    <property type="entry name" value="BACTERIOPHYTOCHROME"/>
    <property type="match status" value="1"/>
</dbReference>
<dbReference type="EMBL" id="RSCL01000024">
    <property type="protein sequence ID" value="RUT00351.1"/>
    <property type="molecule type" value="Genomic_DNA"/>
</dbReference>
<dbReference type="SUPFAM" id="SSF47384">
    <property type="entry name" value="Homodimeric domain of signal transducing histidine kinase"/>
    <property type="match status" value="1"/>
</dbReference>
<gene>
    <name evidence="13" type="ORF">DSM106972_074790</name>
</gene>
<dbReference type="CDD" id="cd00130">
    <property type="entry name" value="PAS"/>
    <property type="match status" value="1"/>
</dbReference>
<dbReference type="InterPro" id="IPR036890">
    <property type="entry name" value="HATPase_C_sf"/>
</dbReference>
<feature type="domain" description="PAC" evidence="12">
    <location>
        <begin position="197"/>
        <end position="247"/>
    </location>
</feature>
<dbReference type="Pfam" id="PF02518">
    <property type="entry name" value="HATPase_c"/>
    <property type="match status" value="1"/>
</dbReference>
<reference evidence="13" key="2">
    <citation type="journal article" date="2019" name="Genome Biol. Evol.">
        <title>Day and night: Metabolic profiles and evolutionary relationships of six axenic non-marine cyanobacteria.</title>
        <authorList>
            <person name="Will S.E."/>
            <person name="Henke P."/>
            <person name="Boedeker C."/>
            <person name="Huang S."/>
            <person name="Brinkmann H."/>
            <person name="Rohde M."/>
            <person name="Jarek M."/>
            <person name="Friedl T."/>
            <person name="Seufert S."/>
            <person name="Schumacher M."/>
            <person name="Overmann J."/>
            <person name="Neumann-Schaal M."/>
            <person name="Petersen J."/>
        </authorList>
    </citation>
    <scope>NUCLEOTIDE SEQUENCE [LARGE SCALE GENOMIC DNA]</scope>
    <source>
        <strain evidence="13">PCC 7102</strain>
    </source>
</reference>
<dbReference type="InterPro" id="IPR000014">
    <property type="entry name" value="PAS"/>
</dbReference>
<dbReference type="InterPro" id="IPR036097">
    <property type="entry name" value="HisK_dim/P_sf"/>
</dbReference>
<evidence type="ECO:0000259" key="10">
    <source>
        <dbReference type="PROSITE" id="PS50109"/>
    </source>
</evidence>
<keyword evidence="4" id="KW-0808">Transferase</keyword>
<comment type="catalytic activity">
    <reaction evidence="1">
        <text>ATP + protein L-histidine = ADP + protein N-phospho-L-histidine.</text>
        <dbReference type="EC" id="2.7.13.3"/>
    </reaction>
</comment>
<organism evidence="13 14">
    <name type="scientific">Dulcicalothrix desertica PCC 7102</name>
    <dbReference type="NCBI Taxonomy" id="232991"/>
    <lineage>
        <taxon>Bacteria</taxon>
        <taxon>Bacillati</taxon>
        <taxon>Cyanobacteriota</taxon>
        <taxon>Cyanophyceae</taxon>
        <taxon>Nostocales</taxon>
        <taxon>Calotrichaceae</taxon>
        <taxon>Dulcicalothrix</taxon>
    </lineage>
</organism>
<evidence type="ECO:0000313" key="14">
    <source>
        <dbReference type="Proteomes" id="UP000271624"/>
    </source>
</evidence>
<feature type="coiled-coil region" evidence="9">
    <location>
        <begin position="238"/>
        <end position="269"/>
    </location>
</feature>
<sequence length="490" mass="55721">MPHILIIDDNPDDRLLVHRELEREFSSSLQVTEIGDESQLEHALAINNFDLVITDYQLCWSNGLRVLLSIKSHYPNCPVIMFTSTGNEEIAVEAMKSGLDDYIIKSQKHYLRLALAARSTLARAKAEHQVSRLENRLQSLLNKLNVGVFRCTIEGRILEGNNAFLRLLNLETVSEAQMLDLRQLFWQQENPIEQQQQSKEIALHQKDGKVKWIKLSQTLITTEDEPFIEGLIEDVTEQKEAETALQKLNEQLEVRVQERTADLEDVIEQLKMFVDSVSHDLRAPLRSIQGFAEALLEDYISSLDPKGQNYLQRLVSAAELTDTLIENLLDYSKLSRIELQLEPVDINVIVSQVLAQMEEELQQKQAKVHVMNSLPTVLGHYTTCIQIFTNLVSNAIKFVPPNVQPKVIISAETNHNNFILWIEDNGIGIKPEYHDKIFGVFERLHGVESYPGTGIGLAMVRKGVERMNGRCGVDSEFGKGSKFWIQLQSV</sequence>
<dbReference type="InterPro" id="IPR004358">
    <property type="entry name" value="Sig_transdc_His_kin-like_C"/>
</dbReference>
<keyword evidence="7" id="KW-0472">Membrane</keyword>
<dbReference type="InterPro" id="IPR050351">
    <property type="entry name" value="BphY/WalK/GraS-like"/>
</dbReference>
<evidence type="ECO:0000256" key="3">
    <source>
        <dbReference type="ARBA" id="ARBA00022553"/>
    </source>
</evidence>
<feature type="modified residue" description="4-aspartylphosphate" evidence="8">
    <location>
        <position position="55"/>
    </location>
</feature>
<dbReference type="Gene3D" id="3.40.50.2300">
    <property type="match status" value="1"/>
</dbReference>
<dbReference type="PROSITE" id="PS50110">
    <property type="entry name" value="RESPONSE_REGULATORY"/>
    <property type="match status" value="1"/>
</dbReference>
<keyword evidence="3 8" id="KW-0597">Phosphoprotein</keyword>
<dbReference type="SUPFAM" id="SSF55874">
    <property type="entry name" value="ATPase domain of HSP90 chaperone/DNA topoisomerase II/histidine kinase"/>
    <property type="match status" value="1"/>
</dbReference>
<dbReference type="Gene3D" id="1.10.287.130">
    <property type="match status" value="1"/>
</dbReference>
<dbReference type="NCBIfam" id="TIGR00229">
    <property type="entry name" value="sensory_box"/>
    <property type="match status" value="1"/>
</dbReference>
<dbReference type="GO" id="GO:0000155">
    <property type="term" value="F:phosphorelay sensor kinase activity"/>
    <property type="evidence" value="ECO:0007669"/>
    <property type="project" value="InterPro"/>
</dbReference>
<dbReference type="InterPro" id="IPR011006">
    <property type="entry name" value="CheY-like_superfamily"/>
</dbReference>
<dbReference type="AlphaFoldDB" id="A0A3S1AH52"/>
<dbReference type="Pfam" id="PF00072">
    <property type="entry name" value="Response_reg"/>
    <property type="match status" value="1"/>
</dbReference>
<dbReference type="CDD" id="cd00082">
    <property type="entry name" value="HisKA"/>
    <property type="match status" value="1"/>
</dbReference>
<reference evidence="13" key="1">
    <citation type="submission" date="2018-12" db="EMBL/GenBank/DDBJ databases">
        <authorList>
            <person name="Will S."/>
            <person name="Neumann-Schaal M."/>
            <person name="Henke P."/>
        </authorList>
    </citation>
    <scope>NUCLEOTIDE SEQUENCE</scope>
    <source>
        <strain evidence="13">PCC 7102</strain>
    </source>
</reference>
<evidence type="ECO:0000256" key="1">
    <source>
        <dbReference type="ARBA" id="ARBA00000085"/>
    </source>
</evidence>
<dbReference type="InterPro" id="IPR000700">
    <property type="entry name" value="PAS-assoc_C"/>
</dbReference>
<dbReference type="EC" id="2.7.13.3" evidence="2"/>
<dbReference type="CDD" id="cd00156">
    <property type="entry name" value="REC"/>
    <property type="match status" value="1"/>
</dbReference>
<accession>A0A3S1AH52</accession>
<evidence type="ECO:0000256" key="6">
    <source>
        <dbReference type="ARBA" id="ARBA00023012"/>
    </source>
</evidence>
<proteinExistence type="predicted"/>
<evidence type="ECO:0000313" key="13">
    <source>
        <dbReference type="EMBL" id="RUT00351.1"/>
    </source>
</evidence>
<dbReference type="InterPro" id="IPR005467">
    <property type="entry name" value="His_kinase_dom"/>
</dbReference>
<evidence type="ECO:0000256" key="7">
    <source>
        <dbReference type="ARBA" id="ARBA00023136"/>
    </source>
</evidence>
<protein>
    <recommendedName>
        <fullName evidence="2">histidine kinase</fullName>
        <ecNumber evidence="2">2.7.13.3</ecNumber>
    </recommendedName>
</protein>
<feature type="coiled-coil region" evidence="9">
    <location>
        <begin position="347"/>
        <end position="374"/>
    </location>
</feature>
<dbReference type="Proteomes" id="UP000271624">
    <property type="component" value="Unassembled WGS sequence"/>
</dbReference>
<dbReference type="PROSITE" id="PS50109">
    <property type="entry name" value="HIS_KIN"/>
    <property type="match status" value="1"/>
</dbReference>
<feature type="domain" description="Response regulatory" evidence="11">
    <location>
        <begin position="3"/>
        <end position="120"/>
    </location>
</feature>
<dbReference type="GO" id="GO:0000156">
    <property type="term" value="F:phosphorelay response regulator activity"/>
    <property type="evidence" value="ECO:0007669"/>
    <property type="project" value="TreeGrafter"/>
</dbReference>
<dbReference type="GO" id="GO:0007234">
    <property type="term" value="P:osmosensory signaling via phosphorelay pathway"/>
    <property type="evidence" value="ECO:0007669"/>
    <property type="project" value="TreeGrafter"/>
</dbReference>
<dbReference type="SUPFAM" id="SSF55785">
    <property type="entry name" value="PYP-like sensor domain (PAS domain)"/>
    <property type="match status" value="1"/>
</dbReference>
<keyword evidence="14" id="KW-1185">Reference proteome</keyword>
<comment type="caution">
    <text evidence="13">The sequence shown here is derived from an EMBL/GenBank/DDBJ whole genome shotgun (WGS) entry which is preliminary data.</text>
</comment>
<dbReference type="InterPro" id="IPR035965">
    <property type="entry name" value="PAS-like_dom_sf"/>
</dbReference>
<keyword evidence="6" id="KW-0902">Two-component regulatory system</keyword>
<dbReference type="SMART" id="SM00448">
    <property type="entry name" value="REC"/>
    <property type="match status" value="1"/>
</dbReference>
<dbReference type="Gene3D" id="3.30.450.20">
    <property type="entry name" value="PAS domain"/>
    <property type="match status" value="1"/>
</dbReference>
<dbReference type="SMART" id="SM00388">
    <property type="entry name" value="HisKA"/>
    <property type="match status" value="1"/>
</dbReference>
<evidence type="ECO:0000256" key="8">
    <source>
        <dbReference type="PROSITE-ProRule" id="PRU00169"/>
    </source>
</evidence>
<dbReference type="GO" id="GO:0030295">
    <property type="term" value="F:protein kinase activator activity"/>
    <property type="evidence" value="ECO:0007669"/>
    <property type="project" value="TreeGrafter"/>
</dbReference>
<dbReference type="InterPro" id="IPR001789">
    <property type="entry name" value="Sig_transdc_resp-reg_receiver"/>
</dbReference>
<name>A0A3S1AH52_9CYAN</name>
<evidence type="ECO:0000256" key="2">
    <source>
        <dbReference type="ARBA" id="ARBA00012438"/>
    </source>
</evidence>
<feature type="coiled-coil region" evidence="9">
    <location>
        <begin position="116"/>
        <end position="143"/>
    </location>
</feature>
<evidence type="ECO:0000256" key="5">
    <source>
        <dbReference type="ARBA" id="ARBA00022777"/>
    </source>
</evidence>
<evidence type="ECO:0000256" key="9">
    <source>
        <dbReference type="SAM" id="Coils"/>
    </source>
</evidence>
<dbReference type="Pfam" id="PF00512">
    <property type="entry name" value="HisKA"/>
    <property type="match status" value="1"/>
</dbReference>
<dbReference type="SUPFAM" id="SSF52172">
    <property type="entry name" value="CheY-like"/>
    <property type="match status" value="1"/>
</dbReference>
<evidence type="ECO:0000256" key="4">
    <source>
        <dbReference type="ARBA" id="ARBA00022679"/>
    </source>
</evidence>
<dbReference type="Gene3D" id="3.30.565.10">
    <property type="entry name" value="Histidine kinase-like ATPase, C-terminal domain"/>
    <property type="match status" value="1"/>
</dbReference>
<evidence type="ECO:0000259" key="11">
    <source>
        <dbReference type="PROSITE" id="PS50110"/>
    </source>
</evidence>
<dbReference type="RefSeq" id="WP_127085568.1">
    <property type="nucleotide sequence ID" value="NZ_RSCL01000024.1"/>
</dbReference>
<keyword evidence="9" id="KW-0175">Coiled coil</keyword>
<dbReference type="SMART" id="SM00387">
    <property type="entry name" value="HATPase_c"/>
    <property type="match status" value="1"/>
</dbReference>